<comment type="subcellular location">
    <subcellularLocation>
        <location evidence="1">Cytoplasm</location>
    </subcellularLocation>
</comment>
<keyword evidence="12" id="KW-1185">Reference proteome</keyword>
<evidence type="ECO:0000256" key="5">
    <source>
        <dbReference type="ARBA" id="ARBA00022694"/>
    </source>
</evidence>
<evidence type="ECO:0000313" key="12">
    <source>
        <dbReference type="Proteomes" id="UP001595896"/>
    </source>
</evidence>
<keyword evidence="4" id="KW-0963">Cytoplasm</keyword>
<keyword evidence="5" id="KW-0819">tRNA processing</keyword>
<evidence type="ECO:0000256" key="8">
    <source>
        <dbReference type="ARBA" id="ARBA00022840"/>
    </source>
</evidence>
<accession>A0ABV9NYD1</accession>
<evidence type="ECO:0000256" key="9">
    <source>
        <dbReference type="ARBA" id="ARBA00022842"/>
    </source>
</evidence>
<keyword evidence="8" id="KW-0067">ATP-binding</keyword>
<evidence type="ECO:0000256" key="2">
    <source>
        <dbReference type="ARBA" id="ARBA00007599"/>
    </source>
</evidence>
<keyword evidence="7" id="KW-0547">Nucleotide-binding</keyword>
<name>A0ABV9NYD1_9BACI</name>
<dbReference type="InterPro" id="IPR003442">
    <property type="entry name" value="T6A_TsaE"/>
</dbReference>
<evidence type="ECO:0000256" key="4">
    <source>
        <dbReference type="ARBA" id="ARBA00022490"/>
    </source>
</evidence>
<comment type="similarity">
    <text evidence="2">Belongs to the TsaE family.</text>
</comment>
<evidence type="ECO:0000256" key="3">
    <source>
        <dbReference type="ARBA" id="ARBA00019010"/>
    </source>
</evidence>
<dbReference type="NCBIfam" id="TIGR00150">
    <property type="entry name" value="T6A_YjeE"/>
    <property type="match status" value="1"/>
</dbReference>
<protein>
    <recommendedName>
        <fullName evidence="3">tRNA threonylcarbamoyladenosine biosynthesis protein TsaE</fullName>
    </recommendedName>
    <alternativeName>
        <fullName evidence="10">t(6)A37 threonylcarbamoyladenosine biosynthesis protein TsaE</fullName>
    </alternativeName>
</protein>
<evidence type="ECO:0000313" key="11">
    <source>
        <dbReference type="EMBL" id="MFC4736544.1"/>
    </source>
</evidence>
<proteinExistence type="inferred from homology"/>
<dbReference type="InterPro" id="IPR027417">
    <property type="entry name" value="P-loop_NTPase"/>
</dbReference>
<comment type="caution">
    <text evidence="11">The sequence shown here is derived from an EMBL/GenBank/DDBJ whole genome shotgun (WGS) entry which is preliminary data.</text>
</comment>
<evidence type="ECO:0000256" key="7">
    <source>
        <dbReference type="ARBA" id="ARBA00022741"/>
    </source>
</evidence>
<dbReference type="Gene3D" id="3.40.50.300">
    <property type="entry name" value="P-loop containing nucleotide triphosphate hydrolases"/>
    <property type="match status" value="1"/>
</dbReference>
<sequence>MKKQWHSASEEETKVAAESLAAFLKPGDLITLSGDLGAGKTTFTKALGAAFGVTELINSPTFTIMKEYEGRHPFYHMDAYRLEDSMEELGLDDYLDQGVLLVEWPEMIDDMLPEERLQLTIRYDGYSERTITAEAFGPRAEKLLEDWT</sequence>
<evidence type="ECO:0000256" key="1">
    <source>
        <dbReference type="ARBA" id="ARBA00004496"/>
    </source>
</evidence>
<dbReference type="SUPFAM" id="SSF52540">
    <property type="entry name" value="P-loop containing nucleoside triphosphate hydrolases"/>
    <property type="match status" value="1"/>
</dbReference>
<keyword evidence="9" id="KW-0460">Magnesium</keyword>
<gene>
    <name evidence="11" type="primary">tsaE</name>
    <name evidence="11" type="ORF">ACFO4L_08130</name>
</gene>
<dbReference type="Pfam" id="PF02367">
    <property type="entry name" value="TsaE"/>
    <property type="match status" value="1"/>
</dbReference>
<keyword evidence="6" id="KW-0479">Metal-binding</keyword>
<dbReference type="Proteomes" id="UP001595896">
    <property type="component" value="Unassembled WGS sequence"/>
</dbReference>
<evidence type="ECO:0000256" key="10">
    <source>
        <dbReference type="ARBA" id="ARBA00032441"/>
    </source>
</evidence>
<dbReference type="PANTHER" id="PTHR33540">
    <property type="entry name" value="TRNA THREONYLCARBAMOYLADENOSINE BIOSYNTHESIS PROTEIN TSAE"/>
    <property type="match status" value="1"/>
</dbReference>
<evidence type="ECO:0000256" key="6">
    <source>
        <dbReference type="ARBA" id="ARBA00022723"/>
    </source>
</evidence>
<organism evidence="11 12">
    <name type="scientific">Bacillus daqingensis</name>
    <dbReference type="NCBI Taxonomy" id="872396"/>
    <lineage>
        <taxon>Bacteria</taxon>
        <taxon>Bacillati</taxon>
        <taxon>Bacillota</taxon>
        <taxon>Bacilli</taxon>
        <taxon>Bacillales</taxon>
        <taxon>Bacillaceae</taxon>
        <taxon>Bacillus</taxon>
    </lineage>
</organism>
<dbReference type="EMBL" id="JBHSGK010000007">
    <property type="protein sequence ID" value="MFC4736544.1"/>
    <property type="molecule type" value="Genomic_DNA"/>
</dbReference>
<reference evidence="12" key="1">
    <citation type="journal article" date="2019" name="Int. J. Syst. Evol. Microbiol.">
        <title>The Global Catalogue of Microorganisms (GCM) 10K type strain sequencing project: providing services to taxonomists for standard genome sequencing and annotation.</title>
        <authorList>
            <consortium name="The Broad Institute Genomics Platform"/>
            <consortium name="The Broad Institute Genome Sequencing Center for Infectious Disease"/>
            <person name="Wu L."/>
            <person name="Ma J."/>
        </authorList>
    </citation>
    <scope>NUCLEOTIDE SEQUENCE [LARGE SCALE GENOMIC DNA]</scope>
    <source>
        <strain evidence="12">JCM 12165</strain>
    </source>
</reference>
<dbReference type="RefSeq" id="WP_377909185.1">
    <property type="nucleotide sequence ID" value="NZ_JBHSGK010000007.1"/>
</dbReference>
<dbReference type="PANTHER" id="PTHR33540:SF2">
    <property type="entry name" value="TRNA THREONYLCARBAMOYLADENOSINE BIOSYNTHESIS PROTEIN TSAE"/>
    <property type="match status" value="1"/>
</dbReference>